<feature type="compositionally biased region" description="Low complexity" evidence="1">
    <location>
        <begin position="122"/>
        <end position="131"/>
    </location>
</feature>
<organism evidence="2 3">
    <name type="scientific">Beta vulgaris subsp. vulgaris</name>
    <name type="common">Beet</name>
    <dbReference type="NCBI Taxonomy" id="3555"/>
    <lineage>
        <taxon>Eukaryota</taxon>
        <taxon>Viridiplantae</taxon>
        <taxon>Streptophyta</taxon>
        <taxon>Embryophyta</taxon>
        <taxon>Tracheophyta</taxon>
        <taxon>Spermatophyta</taxon>
        <taxon>Magnoliopsida</taxon>
        <taxon>eudicotyledons</taxon>
        <taxon>Gunneridae</taxon>
        <taxon>Pentapetalae</taxon>
        <taxon>Caryophyllales</taxon>
        <taxon>Chenopodiaceae</taxon>
        <taxon>Betoideae</taxon>
        <taxon>Beta</taxon>
    </lineage>
</organism>
<feature type="compositionally biased region" description="Basic and acidic residues" evidence="1">
    <location>
        <begin position="58"/>
        <end position="67"/>
    </location>
</feature>
<protein>
    <submittedName>
        <fullName evidence="2">Uncharacterized protein</fullName>
    </submittedName>
</protein>
<evidence type="ECO:0000313" key="2">
    <source>
        <dbReference type="EMBL" id="KMS64874.1"/>
    </source>
</evidence>
<accession>A0A0J7YMQ0</accession>
<reference evidence="2 3" key="1">
    <citation type="journal article" date="2014" name="Nature">
        <title>The genome of the recently domesticated crop plant sugar beet (Beta vulgaris).</title>
        <authorList>
            <person name="Dohm J.C."/>
            <person name="Minoche A.E."/>
            <person name="Holtgrawe D."/>
            <person name="Capella-Gutierrez S."/>
            <person name="Zakrzewski F."/>
            <person name="Tafer H."/>
            <person name="Rupp O."/>
            <person name="Sorensen T.R."/>
            <person name="Stracke R."/>
            <person name="Reinhardt R."/>
            <person name="Goesmann A."/>
            <person name="Kraft T."/>
            <person name="Schulz B."/>
            <person name="Stadler P.F."/>
            <person name="Schmidt T."/>
            <person name="Gabaldon T."/>
            <person name="Lehrach H."/>
            <person name="Weisshaar B."/>
            <person name="Himmelbauer H."/>
        </authorList>
    </citation>
    <scope>NUCLEOTIDE SEQUENCE [LARGE SCALE GENOMIC DNA]</scope>
    <source>
        <tissue evidence="2">Taproot</tissue>
    </source>
</reference>
<feature type="non-terminal residue" evidence="2">
    <location>
        <position position="151"/>
    </location>
</feature>
<feature type="compositionally biased region" description="Low complexity" evidence="1">
    <location>
        <begin position="45"/>
        <end position="57"/>
    </location>
</feature>
<dbReference type="EMBL" id="KQ119778">
    <property type="protein sequence ID" value="KMS64874.1"/>
    <property type="molecule type" value="Genomic_DNA"/>
</dbReference>
<proteinExistence type="predicted"/>
<evidence type="ECO:0000313" key="3">
    <source>
        <dbReference type="Proteomes" id="UP000035740"/>
    </source>
</evidence>
<name>A0A0J7YMQ0_BETVV</name>
<dbReference type="Gramene" id="KMS64874">
    <property type="protein sequence ID" value="KMS64874"/>
    <property type="gene ID" value="BVRB_041780"/>
</dbReference>
<evidence type="ECO:0000256" key="1">
    <source>
        <dbReference type="SAM" id="MobiDB-lite"/>
    </source>
</evidence>
<sequence>MNRRTLFVIGGIVLITAGLVLGLVLGLRPKDSNPPPQPTTDLRSSESPSQDQQPSSDDTVHQDHDIKNCSQPESRSKSHSKCCQRILSKISESANSRPKCDEDEGSRSTTSRKTSNDPEPKSAASAASTTSRKTSNDPESKSAAGTAPQIS</sequence>
<gene>
    <name evidence="2" type="ORF">BVRB_041780</name>
</gene>
<dbReference type="AlphaFoldDB" id="A0A0J7YMQ0"/>
<dbReference type="Proteomes" id="UP000035740">
    <property type="component" value="Unassembled WGS sequence"/>
</dbReference>
<keyword evidence="3" id="KW-1185">Reference proteome</keyword>
<feature type="region of interest" description="Disordered" evidence="1">
    <location>
        <begin position="29"/>
        <end position="151"/>
    </location>
</feature>